<dbReference type="InterPro" id="IPR005162">
    <property type="entry name" value="Retrotrans_gag_dom"/>
</dbReference>
<feature type="domain" description="Retrotransposon gag" evidence="2">
    <location>
        <begin position="94"/>
        <end position="184"/>
    </location>
</feature>
<keyword evidence="4" id="KW-1185">Reference proteome</keyword>
<dbReference type="AlphaFoldDB" id="A0AA38FIL3"/>
<accession>A0AA38FIL3</accession>
<protein>
    <recommendedName>
        <fullName evidence="2">Retrotransposon gag domain-containing protein</fullName>
    </recommendedName>
</protein>
<sequence>GSTSSGLTPAIGSGSGGIGSSGSGGSGGFGGRGNTGGSGSGGQGPHQPQNIYMEMSLHLLEYRGIEDVVEHVHMCEILWHAKGITTSERRASQFSTTLQGRTHSWYKNFDPDQTCVDYTALKDAFLKEFHIPEFEQKSISALKDIKQGTTESVREYDAWFKTLLSKLSYDIHASQHAQWFIGGLITPFRRALSHKTYTDPHKALEATLHAEVVGSIDTR</sequence>
<reference evidence="3 4" key="1">
    <citation type="journal article" date="2021" name="Nat. Plants">
        <title>The Taxus genome provides insights into paclitaxel biosynthesis.</title>
        <authorList>
            <person name="Xiong X."/>
            <person name="Gou J."/>
            <person name="Liao Q."/>
            <person name="Li Y."/>
            <person name="Zhou Q."/>
            <person name="Bi G."/>
            <person name="Li C."/>
            <person name="Du R."/>
            <person name="Wang X."/>
            <person name="Sun T."/>
            <person name="Guo L."/>
            <person name="Liang H."/>
            <person name="Lu P."/>
            <person name="Wu Y."/>
            <person name="Zhang Z."/>
            <person name="Ro D.K."/>
            <person name="Shang Y."/>
            <person name="Huang S."/>
            <person name="Yan J."/>
        </authorList>
    </citation>
    <scope>NUCLEOTIDE SEQUENCE [LARGE SCALE GENOMIC DNA]</scope>
    <source>
        <strain evidence="3">Ta-2019</strain>
    </source>
</reference>
<evidence type="ECO:0000256" key="1">
    <source>
        <dbReference type="SAM" id="MobiDB-lite"/>
    </source>
</evidence>
<gene>
    <name evidence="3" type="ORF">KI387_008897</name>
</gene>
<dbReference type="PANTHER" id="PTHR33223:SF6">
    <property type="entry name" value="CCHC-TYPE DOMAIN-CONTAINING PROTEIN"/>
    <property type="match status" value="1"/>
</dbReference>
<feature type="non-terminal residue" evidence="3">
    <location>
        <position position="1"/>
    </location>
</feature>
<dbReference type="EMBL" id="JAHRHJ020000008">
    <property type="protein sequence ID" value="KAH9304493.1"/>
    <property type="molecule type" value="Genomic_DNA"/>
</dbReference>
<evidence type="ECO:0000313" key="4">
    <source>
        <dbReference type="Proteomes" id="UP000824469"/>
    </source>
</evidence>
<organism evidence="3 4">
    <name type="scientific">Taxus chinensis</name>
    <name type="common">Chinese yew</name>
    <name type="synonym">Taxus wallichiana var. chinensis</name>
    <dbReference type="NCBI Taxonomy" id="29808"/>
    <lineage>
        <taxon>Eukaryota</taxon>
        <taxon>Viridiplantae</taxon>
        <taxon>Streptophyta</taxon>
        <taxon>Embryophyta</taxon>
        <taxon>Tracheophyta</taxon>
        <taxon>Spermatophyta</taxon>
        <taxon>Pinopsida</taxon>
        <taxon>Pinidae</taxon>
        <taxon>Conifers II</taxon>
        <taxon>Cupressales</taxon>
        <taxon>Taxaceae</taxon>
        <taxon>Taxus</taxon>
    </lineage>
</organism>
<comment type="caution">
    <text evidence="3">The sequence shown here is derived from an EMBL/GenBank/DDBJ whole genome shotgun (WGS) entry which is preliminary data.</text>
</comment>
<evidence type="ECO:0000259" key="2">
    <source>
        <dbReference type="Pfam" id="PF03732"/>
    </source>
</evidence>
<feature type="region of interest" description="Disordered" evidence="1">
    <location>
        <begin position="1"/>
        <end position="49"/>
    </location>
</feature>
<feature type="compositionally biased region" description="Gly residues" evidence="1">
    <location>
        <begin position="13"/>
        <end position="44"/>
    </location>
</feature>
<feature type="non-terminal residue" evidence="3">
    <location>
        <position position="219"/>
    </location>
</feature>
<evidence type="ECO:0000313" key="3">
    <source>
        <dbReference type="EMBL" id="KAH9304493.1"/>
    </source>
</evidence>
<name>A0AA38FIL3_TAXCH</name>
<dbReference type="Proteomes" id="UP000824469">
    <property type="component" value="Unassembled WGS sequence"/>
</dbReference>
<dbReference type="PANTHER" id="PTHR33223">
    <property type="entry name" value="CCHC-TYPE DOMAIN-CONTAINING PROTEIN"/>
    <property type="match status" value="1"/>
</dbReference>
<proteinExistence type="predicted"/>
<dbReference type="Pfam" id="PF03732">
    <property type="entry name" value="Retrotrans_gag"/>
    <property type="match status" value="1"/>
</dbReference>